<accession>A0A517Z1J0</accession>
<proteinExistence type="predicted"/>
<dbReference type="SUPFAM" id="SSF46626">
    <property type="entry name" value="Cytochrome c"/>
    <property type="match status" value="1"/>
</dbReference>
<sequence length="955" mass="105851">MSGGRIVAGTRAGHSSVVSGLFTGGHVMLRLLCILCVAFLAQGSAAVAEDAVDPAAIEFFEKRVRPILVQHCYECHSTEDVNGGLLLDSRDGVRNGGDTGPVLIPGKPEESLLIEAVRYQNRDLQMPPQNRLSDEEIAALEKWVEMGAPDPREAVAGGAAPGPTGMTIEEGKEFWSFQPVADPEVPKVDGADWVRTPIDAFLLARLEEQGLQPAPPADKRTLIRRVTFDLTGLPPSPVEVKAFLEDKSPDAFAKVVDRLLQSPHYGVRWGRHWLDVARYADSNGLDENLAFGNAWRYRDYVVDAFNSDKPFDRFLIEQIAGDLLPDASRETKIATGFLVLGAKVLAEPDRDKLMMDTIDEQLDTTGKAFMGMTLGCVRCHDHKFDPLKQTDYYALAAVFKGTKTFGDTNTGAIKHWHEYSFATDEDREKLKEVDARIAELKGAASSFKNKAMAALRTEARSKVTEYLVAAAGFDPSMPLTQVEAIAEPLGLHPRILHHCRLHLDYHRDDPLYQPWHEMAAAGDVEGIENHYRALFDEVNAAWAAARKENPSVKALEDERLEAARVALNDATGLLNVPPKPEFAFDEETLAEYDRLMEEARIYESNAPDEPAAMGVADGEIVAELPIHIRGSHLNLGEPVAREFPEVMRVSSVRPIFPRGGSGRLELARWMASTQHPLTARVYVNRIWRWHFGTGIVATTDNFGALGDRPSHPELLDWLARQFMESGWSTKELHRLILTSSAYRMASGHPDESTAAAADPENRLLWKFPMQRLEAEQIRDAVLAVSGRLDDTIGGKTVPLRNRQFVFNHTSVDHTKYDSLRRAIYLPVIRNNLYTLFEQFDFPDPTMPTGSRNSTTVAPQALLLLNSGLMMDSAEAMAGRVLESTAADEGRVQYAYELALGRAPTASELERALRFVTELSAQSLTDAATIDPAAERQAWALLCQSLFASNEFMYVR</sequence>
<gene>
    <name evidence="6" type="ORF">Mal4_06190</name>
</gene>
<evidence type="ECO:0000313" key="6">
    <source>
        <dbReference type="EMBL" id="QDU36334.1"/>
    </source>
</evidence>
<evidence type="ECO:0000256" key="2">
    <source>
        <dbReference type="ARBA" id="ARBA00022723"/>
    </source>
</evidence>
<dbReference type="InterPro" id="IPR009056">
    <property type="entry name" value="Cyt_c-like_dom"/>
</dbReference>
<keyword evidence="2 4" id="KW-0479">Metal-binding</keyword>
<dbReference type="AlphaFoldDB" id="A0A517Z1J0"/>
<evidence type="ECO:0000313" key="7">
    <source>
        <dbReference type="Proteomes" id="UP000320496"/>
    </source>
</evidence>
<protein>
    <submittedName>
        <fullName evidence="6">Planctomycete cytochrome C</fullName>
    </submittedName>
</protein>
<dbReference type="PROSITE" id="PS51007">
    <property type="entry name" value="CYTC"/>
    <property type="match status" value="1"/>
</dbReference>
<dbReference type="GO" id="GO:0009055">
    <property type="term" value="F:electron transfer activity"/>
    <property type="evidence" value="ECO:0007669"/>
    <property type="project" value="InterPro"/>
</dbReference>
<dbReference type="EMBL" id="CP036275">
    <property type="protein sequence ID" value="QDU36334.1"/>
    <property type="molecule type" value="Genomic_DNA"/>
</dbReference>
<dbReference type="InterPro" id="IPR022655">
    <property type="entry name" value="DUF1553"/>
</dbReference>
<dbReference type="KEGG" id="mri:Mal4_06190"/>
<dbReference type="PANTHER" id="PTHR35889">
    <property type="entry name" value="CYCLOINULO-OLIGOSACCHARIDE FRUCTANOTRANSFERASE-RELATED"/>
    <property type="match status" value="1"/>
</dbReference>
<dbReference type="GO" id="GO:0046872">
    <property type="term" value="F:metal ion binding"/>
    <property type="evidence" value="ECO:0007669"/>
    <property type="project" value="UniProtKB-KW"/>
</dbReference>
<dbReference type="Pfam" id="PF07583">
    <property type="entry name" value="PSCyt2"/>
    <property type="match status" value="1"/>
</dbReference>
<dbReference type="Proteomes" id="UP000320496">
    <property type="component" value="Chromosome"/>
</dbReference>
<keyword evidence="7" id="KW-1185">Reference proteome</keyword>
<dbReference type="InterPro" id="IPR011429">
    <property type="entry name" value="Cyt_c_Planctomycete-type"/>
</dbReference>
<keyword evidence="1 4" id="KW-0349">Heme</keyword>
<reference evidence="6 7" key="1">
    <citation type="submission" date="2019-02" db="EMBL/GenBank/DDBJ databases">
        <title>Deep-cultivation of Planctomycetes and their phenomic and genomic characterization uncovers novel biology.</title>
        <authorList>
            <person name="Wiegand S."/>
            <person name="Jogler M."/>
            <person name="Boedeker C."/>
            <person name="Pinto D."/>
            <person name="Vollmers J."/>
            <person name="Rivas-Marin E."/>
            <person name="Kohn T."/>
            <person name="Peeters S.H."/>
            <person name="Heuer A."/>
            <person name="Rast P."/>
            <person name="Oberbeckmann S."/>
            <person name="Bunk B."/>
            <person name="Jeske O."/>
            <person name="Meyerdierks A."/>
            <person name="Storesund J.E."/>
            <person name="Kallscheuer N."/>
            <person name="Luecker S."/>
            <person name="Lage O.M."/>
            <person name="Pohl T."/>
            <person name="Merkel B.J."/>
            <person name="Hornburger P."/>
            <person name="Mueller R.-W."/>
            <person name="Bruemmer F."/>
            <person name="Labrenz M."/>
            <person name="Spormann A.M."/>
            <person name="Op den Camp H."/>
            <person name="Overmann J."/>
            <person name="Amann R."/>
            <person name="Jetten M.S.M."/>
            <person name="Mascher T."/>
            <person name="Medema M.H."/>
            <person name="Devos D.P."/>
            <person name="Kaster A.-K."/>
            <person name="Ovreas L."/>
            <person name="Rohde M."/>
            <person name="Galperin M.Y."/>
            <person name="Jogler C."/>
        </authorList>
    </citation>
    <scope>NUCLEOTIDE SEQUENCE [LARGE SCALE GENOMIC DNA]</scope>
    <source>
        <strain evidence="6 7">Mal4</strain>
    </source>
</reference>
<dbReference type="Pfam" id="PF07635">
    <property type="entry name" value="PSCyt1"/>
    <property type="match status" value="1"/>
</dbReference>
<dbReference type="PANTHER" id="PTHR35889:SF3">
    <property type="entry name" value="F-BOX DOMAIN-CONTAINING PROTEIN"/>
    <property type="match status" value="1"/>
</dbReference>
<dbReference type="GO" id="GO:0020037">
    <property type="term" value="F:heme binding"/>
    <property type="evidence" value="ECO:0007669"/>
    <property type="project" value="InterPro"/>
</dbReference>
<evidence type="ECO:0000259" key="5">
    <source>
        <dbReference type="PROSITE" id="PS51007"/>
    </source>
</evidence>
<evidence type="ECO:0000256" key="3">
    <source>
        <dbReference type="ARBA" id="ARBA00023004"/>
    </source>
</evidence>
<organism evidence="6 7">
    <name type="scientific">Maioricimonas rarisocia</name>
    <dbReference type="NCBI Taxonomy" id="2528026"/>
    <lineage>
        <taxon>Bacteria</taxon>
        <taxon>Pseudomonadati</taxon>
        <taxon>Planctomycetota</taxon>
        <taxon>Planctomycetia</taxon>
        <taxon>Planctomycetales</taxon>
        <taxon>Planctomycetaceae</taxon>
        <taxon>Maioricimonas</taxon>
    </lineage>
</organism>
<evidence type="ECO:0000256" key="1">
    <source>
        <dbReference type="ARBA" id="ARBA00022617"/>
    </source>
</evidence>
<dbReference type="InterPro" id="IPR011444">
    <property type="entry name" value="DUF1549"/>
</dbReference>
<dbReference type="Pfam" id="PF07587">
    <property type="entry name" value="PSD1"/>
    <property type="match status" value="1"/>
</dbReference>
<keyword evidence="3 4" id="KW-0408">Iron</keyword>
<name>A0A517Z1J0_9PLAN</name>
<feature type="domain" description="Cytochrome c" evidence="5">
    <location>
        <begin position="38"/>
        <end position="263"/>
    </location>
</feature>
<dbReference type="InterPro" id="IPR036909">
    <property type="entry name" value="Cyt_c-like_dom_sf"/>
</dbReference>
<evidence type="ECO:0000256" key="4">
    <source>
        <dbReference type="PROSITE-ProRule" id="PRU00433"/>
    </source>
</evidence>